<dbReference type="AlphaFoldDB" id="A0A4S9ST57"/>
<dbReference type="PROSITE" id="PS00463">
    <property type="entry name" value="ZN2_CY6_FUNGAL_1"/>
    <property type="match status" value="1"/>
</dbReference>
<comment type="caution">
    <text evidence="4">The sequence shown here is derived from an EMBL/GenBank/DDBJ whole genome shotgun (WGS) entry which is preliminary data.</text>
</comment>
<dbReference type="PANTHER" id="PTHR47256:SF1">
    <property type="entry name" value="ZN(II)2CYS6 TRANSCRIPTION FACTOR (EUROFUNG)"/>
    <property type="match status" value="1"/>
</dbReference>
<dbReference type="GO" id="GO:0000981">
    <property type="term" value="F:DNA-binding transcription factor activity, RNA polymerase II-specific"/>
    <property type="evidence" value="ECO:0007669"/>
    <property type="project" value="InterPro"/>
</dbReference>
<dbReference type="PROSITE" id="PS50048">
    <property type="entry name" value="ZN2_CY6_FUNGAL_2"/>
    <property type="match status" value="1"/>
</dbReference>
<dbReference type="CDD" id="cd00067">
    <property type="entry name" value="GAL4"/>
    <property type="match status" value="1"/>
</dbReference>
<dbReference type="PANTHER" id="PTHR47256">
    <property type="entry name" value="ZN(II)2CYS6 TRANSCRIPTION FACTOR (EUROFUNG)-RELATED"/>
    <property type="match status" value="1"/>
</dbReference>
<feature type="compositionally biased region" description="Polar residues" evidence="2">
    <location>
        <begin position="64"/>
        <end position="78"/>
    </location>
</feature>
<accession>A0A4S9ST57</accession>
<proteinExistence type="predicted"/>
<feature type="compositionally biased region" description="Basic and acidic residues" evidence="2">
    <location>
        <begin position="31"/>
        <end position="45"/>
    </location>
</feature>
<dbReference type="Pfam" id="PF00172">
    <property type="entry name" value="Zn_clus"/>
    <property type="match status" value="1"/>
</dbReference>
<gene>
    <name evidence="4" type="ORF">D6C91_07011</name>
</gene>
<reference evidence="4 5" key="1">
    <citation type="submission" date="2018-10" db="EMBL/GenBank/DDBJ databases">
        <title>Fifty Aureobasidium pullulans genomes reveal a recombining polyextremotolerant generalist.</title>
        <authorList>
            <person name="Gostincar C."/>
            <person name="Turk M."/>
            <person name="Zajc J."/>
            <person name="Gunde-Cimerman N."/>
        </authorList>
    </citation>
    <scope>NUCLEOTIDE SEQUENCE [LARGE SCALE GENOMIC DNA]</scope>
    <source>
        <strain evidence="4 5">EXF-3863</strain>
    </source>
</reference>
<dbReference type="InterPro" id="IPR053187">
    <property type="entry name" value="Notoamide_regulator"/>
</dbReference>
<dbReference type="SMART" id="SM00066">
    <property type="entry name" value="GAL4"/>
    <property type="match status" value="1"/>
</dbReference>
<sequence length="214" mass="24151">MKICNLLQSTQDVTYPTLASSQKTVYQDLFPTDRDTCPRRQEKIPETTATQGTPFIPATDPESIRSQTHQPLQIQQNNDSHEIPPYQQKQSIRVRGPPVKAACLACRKRKSKCNGDRPSCQMCTDRATDCEYTVGAGLSQRQAMNQRLEAYKYVLDLLRQGSVTECRTLLLSLKSHGSVAEAVESINRDRWTREDGEGAGAIWFEQWGFPQSAR</sequence>
<evidence type="ECO:0000259" key="3">
    <source>
        <dbReference type="PROSITE" id="PS50048"/>
    </source>
</evidence>
<dbReference type="InterPro" id="IPR001138">
    <property type="entry name" value="Zn2Cys6_DnaBD"/>
</dbReference>
<dbReference type="Gene3D" id="4.10.240.10">
    <property type="entry name" value="Zn(2)-C6 fungal-type DNA-binding domain"/>
    <property type="match status" value="1"/>
</dbReference>
<evidence type="ECO:0000313" key="4">
    <source>
        <dbReference type="EMBL" id="THZ15014.1"/>
    </source>
</evidence>
<protein>
    <recommendedName>
        <fullName evidence="3">Zn(2)-C6 fungal-type domain-containing protein</fullName>
    </recommendedName>
</protein>
<name>A0A4S9ST57_AURPU</name>
<evidence type="ECO:0000313" key="5">
    <source>
        <dbReference type="Proteomes" id="UP000308005"/>
    </source>
</evidence>
<evidence type="ECO:0000256" key="1">
    <source>
        <dbReference type="ARBA" id="ARBA00023242"/>
    </source>
</evidence>
<evidence type="ECO:0000256" key="2">
    <source>
        <dbReference type="SAM" id="MobiDB-lite"/>
    </source>
</evidence>
<keyword evidence="1" id="KW-0539">Nucleus</keyword>
<dbReference type="EMBL" id="QZBM01000387">
    <property type="protein sequence ID" value="THZ15014.1"/>
    <property type="molecule type" value="Genomic_DNA"/>
</dbReference>
<organism evidence="4 5">
    <name type="scientific">Aureobasidium pullulans</name>
    <name type="common">Black yeast</name>
    <name type="synonym">Pullularia pullulans</name>
    <dbReference type="NCBI Taxonomy" id="5580"/>
    <lineage>
        <taxon>Eukaryota</taxon>
        <taxon>Fungi</taxon>
        <taxon>Dikarya</taxon>
        <taxon>Ascomycota</taxon>
        <taxon>Pezizomycotina</taxon>
        <taxon>Dothideomycetes</taxon>
        <taxon>Dothideomycetidae</taxon>
        <taxon>Dothideales</taxon>
        <taxon>Saccotheciaceae</taxon>
        <taxon>Aureobasidium</taxon>
    </lineage>
</organism>
<dbReference type="SUPFAM" id="SSF57701">
    <property type="entry name" value="Zn2/Cys6 DNA-binding domain"/>
    <property type="match status" value="1"/>
</dbReference>
<feature type="domain" description="Zn(2)-C6 fungal-type" evidence="3">
    <location>
        <begin position="102"/>
        <end position="132"/>
    </location>
</feature>
<dbReference type="GO" id="GO:0008270">
    <property type="term" value="F:zinc ion binding"/>
    <property type="evidence" value="ECO:0007669"/>
    <property type="project" value="InterPro"/>
</dbReference>
<feature type="region of interest" description="Disordered" evidence="2">
    <location>
        <begin position="31"/>
        <end position="82"/>
    </location>
</feature>
<dbReference type="InterPro" id="IPR036864">
    <property type="entry name" value="Zn2-C6_fun-type_DNA-bd_sf"/>
</dbReference>
<dbReference type="Proteomes" id="UP000308005">
    <property type="component" value="Unassembled WGS sequence"/>
</dbReference>